<accession>A0ABQ7AP62</accession>
<evidence type="ECO:0000256" key="1">
    <source>
        <dbReference type="SAM" id="MobiDB-lite"/>
    </source>
</evidence>
<feature type="region of interest" description="Disordered" evidence="1">
    <location>
        <begin position="49"/>
        <end position="81"/>
    </location>
</feature>
<name>A0ABQ7AP62_BRACR</name>
<protein>
    <recommendedName>
        <fullName evidence="4">Retrotransposon gag domain-containing protein</fullName>
    </recommendedName>
</protein>
<organism evidence="2 3">
    <name type="scientific">Brassica cretica</name>
    <name type="common">Mustard</name>
    <dbReference type="NCBI Taxonomy" id="69181"/>
    <lineage>
        <taxon>Eukaryota</taxon>
        <taxon>Viridiplantae</taxon>
        <taxon>Streptophyta</taxon>
        <taxon>Embryophyta</taxon>
        <taxon>Tracheophyta</taxon>
        <taxon>Spermatophyta</taxon>
        <taxon>Magnoliopsida</taxon>
        <taxon>eudicotyledons</taxon>
        <taxon>Gunneridae</taxon>
        <taxon>Pentapetalae</taxon>
        <taxon>rosids</taxon>
        <taxon>malvids</taxon>
        <taxon>Brassicales</taxon>
        <taxon>Brassicaceae</taxon>
        <taxon>Brassiceae</taxon>
        <taxon>Brassica</taxon>
    </lineage>
</organism>
<reference evidence="2 3" key="1">
    <citation type="journal article" date="2020" name="BMC Genomics">
        <title>Intraspecific diversification of the crop wild relative Brassica cretica Lam. using demographic model selection.</title>
        <authorList>
            <person name="Kioukis A."/>
            <person name="Michalopoulou V.A."/>
            <person name="Briers L."/>
            <person name="Pirintsos S."/>
            <person name="Studholme D.J."/>
            <person name="Pavlidis P."/>
            <person name="Sarris P.F."/>
        </authorList>
    </citation>
    <scope>NUCLEOTIDE SEQUENCE [LARGE SCALE GENOMIC DNA]</scope>
    <source>
        <strain evidence="3">cv. PFS-1207/04</strain>
    </source>
</reference>
<comment type="caution">
    <text evidence="2">The sequence shown here is derived from an EMBL/GenBank/DDBJ whole genome shotgun (WGS) entry which is preliminary data.</text>
</comment>
<proteinExistence type="predicted"/>
<dbReference type="Proteomes" id="UP000266723">
    <property type="component" value="Unassembled WGS sequence"/>
</dbReference>
<evidence type="ECO:0000313" key="3">
    <source>
        <dbReference type="Proteomes" id="UP000266723"/>
    </source>
</evidence>
<feature type="compositionally biased region" description="Basic and acidic residues" evidence="1">
    <location>
        <begin position="103"/>
        <end position="115"/>
    </location>
</feature>
<keyword evidence="3" id="KW-1185">Reference proteome</keyword>
<evidence type="ECO:0000313" key="2">
    <source>
        <dbReference type="EMBL" id="KAF3515950.1"/>
    </source>
</evidence>
<dbReference type="EMBL" id="QGKV02001556">
    <property type="protein sequence ID" value="KAF3515950.1"/>
    <property type="molecule type" value="Genomic_DNA"/>
</dbReference>
<sequence length="115" mass="13099">MEFLETFGCIWSSKEVIRVIFGRALPGATSWSDFLERLHEVAVHHIPEQLSQSDRPKSLAFSRPETHRFDPGATSQSDVPKSLPMFRATCWSDTPRSLASSRPETRKWARSDVPQ</sequence>
<evidence type="ECO:0008006" key="4">
    <source>
        <dbReference type="Google" id="ProtNLM"/>
    </source>
</evidence>
<feature type="region of interest" description="Disordered" evidence="1">
    <location>
        <begin position="94"/>
        <end position="115"/>
    </location>
</feature>
<gene>
    <name evidence="2" type="ORF">DY000_02058690</name>
</gene>